<dbReference type="EMBL" id="KE145352">
    <property type="protein sequence ID" value="EPE36666.1"/>
    <property type="molecule type" value="Genomic_DNA"/>
</dbReference>
<gene>
    <name evidence="2" type="ORF">GLAREA_08829</name>
</gene>
<proteinExistence type="predicted"/>
<dbReference type="KEGG" id="glz:GLAREA_08829"/>
<evidence type="ECO:0000313" key="2">
    <source>
        <dbReference type="EMBL" id="EPE36666.1"/>
    </source>
</evidence>
<dbReference type="RefSeq" id="XP_008075981.1">
    <property type="nucleotide sequence ID" value="XM_008077790.1"/>
</dbReference>
<organism evidence="2 3">
    <name type="scientific">Glarea lozoyensis (strain ATCC 20868 / MF5171)</name>
    <dbReference type="NCBI Taxonomy" id="1116229"/>
    <lineage>
        <taxon>Eukaryota</taxon>
        <taxon>Fungi</taxon>
        <taxon>Dikarya</taxon>
        <taxon>Ascomycota</taxon>
        <taxon>Pezizomycotina</taxon>
        <taxon>Leotiomycetes</taxon>
        <taxon>Helotiales</taxon>
        <taxon>Helotiaceae</taxon>
        <taxon>Glarea</taxon>
    </lineage>
</organism>
<dbReference type="Proteomes" id="UP000016922">
    <property type="component" value="Unassembled WGS sequence"/>
</dbReference>
<protein>
    <submittedName>
        <fullName evidence="2">Uncharacterized protein</fullName>
    </submittedName>
</protein>
<reference evidence="2 3" key="1">
    <citation type="journal article" date="2013" name="BMC Genomics">
        <title>Genomics-driven discovery of the pneumocandin biosynthetic gene cluster in the fungus Glarea lozoyensis.</title>
        <authorList>
            <person name="Chen L."/>
            <person name="Yue Q."/>
            <person name="Zhang X."/>
            <person name="Xiang M."/>
            <person name="Wang C."/>
            <person name="Li S."/>
            <person name="Che Y."/>
            <person name="Ortiz-Lopez F.J."/>
            <person name="Bills G.F."/>
            <person name="Liu X."/>
            <person name="An Z."/>
        </authorList>
    </citation>
    <scope>NUCLEOTIDE SEQUENCE [LARGE SCALE GENOMIC DNA]</scope>
    <source>
        <strain evidence="3">ATCC 20868 / MF5171</strain>
    </source>
</reference>
<keyword evidence="3" id="KW-1185">Reference proteome</keyword>
<name>S3DXK5_GLAL2</name>
<sequence length="91" mass="9600">MTFPDFTTGFLFGQNNTYSTYSTHCCSAQLDAMFSAASLLHPLAANNLLHHQLPSSTAGIRGGGPAACPAAPATQKAGRIMQEQGQEDRNS</sequence>
<accession>S3DXK5</accession>
<dbReference type="HOGENOM" id="CLU_2427200_0_0_1"/>
<feature type="region of interest" description="Disordered" evidence="1">
    <location>
        <begin position="60"/>
        <end position="91"/>
    </location>
</feature>
<feature type="compositionally biased region" description="Low complexity" evidence="1">
    <location>
        <begin position="66"/>
        <end position="78"/>
    </location>
</feature>
<evidence type="ECO:0000256" key="1">
    <source>
        <dbReference type="SAM" id="MobiDB-lite"/>
    </source>
</evidence>
<dbReference type="GeneID" id="19467877"/>
<evidence type="ECO:0000313" key="3">
    <source>
        <dbReference type="Proteomes" id="UP000016922"/>
    </source>
</evidence>
<dbReference type="AlphaFoldDB" id="S3DXK5"/>